<dbReference type="OrthoDB" id="9770276at2"/>
<dbReference type="SUPFAM" id="SSF50494">
    <property type="entry name" value="Trypsin-like serine proteases"/>
    <property type="match status" value="1"/>
</dbReference>
<evidence type="ECO:0000256" key="5">
    <source>
        <dbReference type="ARBA" id="ARBA00022801"/>
    </source>
</evidence>
<evidence type="ECO:0000256" key="2">
    <source>
        <dbReference type="ARBA" id="ARBA00011073"/>
    </source>
</evidence>
<dbReference type="GO" id="GO:0006508">
    <property type="term" value="P:proteolysis"/>
    <property type="evidence" value="ECO:0007669"/>
    <property type="project" value="UniProtKB-KW"/>
</dbReference>
<feature type="region of interest" description="Disordered" evidence="9">
    <location>
        <begin position="336"/>
        <end position="359"/>
    </location>
</feature>
<dbReference type="InterPro" id="IPR050131">
    <property type="entry name" value="Peptidase_S8_subtilisin-like"/>
</dbReference>
<dbReference type="PRINTS" id="PR00839">
    <property type="entry name" value="V8PROTEASE"/>
</dbReference>
<evidence type="ECO:0000256" key="1">
    <source>
        <dbReference type="ARBA" id="ARBA00008764"/>
    </source>
</evidence>
<feature type="domain" description="Peptidase S8/S53" evidence="10">
    <location>
        <begin position="541"/>
        <end position="768"/>
    </location>
</feature>
<protein>
    <recommendedName>
        <fullName evidence="8">Serine protease</fullName>
        <ecNumber evidence="8">3.4.21.-</ecNumber>
    </recommendedName>
</protein>
<dbReference type="Pfam" id="PF00082">
    <property type="entry name" value="Peptidase_S8"/>
    <property type="match status" value="1"/>
</dbReference>
<dbReference type="PROSITE" id="PS51892">
    <property type="entry name" value="SUBTILASE"/>
    <property type="match status" value="1"/>
</dbReference>
<dbReference type="Gene3D" id="3.40.50.200">
    <property type="entry name" value="Peptidase S8/S53 domain"/>
    <property type="match status" value="1"/>
</dbReference>
<evidence type="ECO:0000256" key="8">
    <source>
        <dbReference type="RuleBase" id="RU004296"/>
    </source>
</evidence>
<evidence type="ECO:0000259" key="10">
    <source>
        <dbReference type="Pfam" id="PF00082"/>
    </source>
</evidence>
<evidence type="ECO:0000256" key="6">
    <source>
        <dbReference type="ARBA" id="ARBA00022825"/>
    </source>
</evidence>
<dbReference type="AlphaFoldDB" id="A0A3M9MZW4"/>
<evidence type="ECO:0000256" key="3">
    <source>
        <dbReference type="ARBA" id="ARBA00022670"/>
    </source>
</evidence>
<dbReference type="EMBL" id="RJJD01000002">
    <property type="protein sequence ID" value="RNI30685.1"/>
    <property type="molecule type" value="Genomic_DNA"/>
</dbReference>
<sequence>MELNQTDIANYASDRYTASLKEIERIKNGIYHNRKGQVSLVDIQVPEEAHRLSKRIQREGVPLDLALERINGVPNFQDVFILRKIVNLADSVCRIIIKSPFGASGYGTGFLITPNLIITNNHVLPDAEIARKSLIQFRYELGATQASDPVTFALRPDIFYLTSPIQKKAEVPNSGLDFTIVAVADTSEDNIPLSSFTPARLDGATGKIIEGENCIVVQHPGGDYKKVVLKDIRMLTLTDNFLIYESDTLPGSSGGMVVGLGTGEIVALHHSGVPRRNNQGQWLRKNGTLVEPGDPDDVIDWLGNEGVRVSSIIQAVRNMELPKSMEKYRHQILESQPSAPTEVQSHSSTPTPTSMTTPLPEKELPGSLQQFEVELSAIEALQDDWKQNANTLVPELSRSEPIFPYASDADQRRFFYLSVKSDKTAWEMAAALEAMPHIDACTPDLPVYSDLATSSTNPSGMPQGQESILDFVYTDGSAKWNEHEFLEQWKNAQWAKEQIAANDLEGVRRWNWRAVNFNGIAQEDGRWSAVKKNIQNIKLVQLDTGYSTHSKVKESYDLQWDMDFVDHDSDARDEQAKWGFKMPSHGTRTASLVVGGRIKPEYEYDGNPGILHDTDKPLVKLIPYRVAKSVLLLGRAKDIVDAVTHAVNNGADVIFMCMGSYPRPMMGKVAQIAYESGVIWVCAAGNEVEVVVAPAIYPGTIAVAATNPDEKPWVGTSYGEAVDIAAPGESVYVPFLDKDGQEIMAYGDGTSYATPHVASAATLWKALHVEKLRALYPQKWQVVEAFRYCLRKSARKPASWKVKMYSMYGAGILDIEALLQVELPQPKELINAYQGKNVPAKADLGVREAIHFFWNTLKRKSMPGHHETMEFANLTGRGKTAYNALLKSQYNGMLESTASASSLKSKQILNDYFESFRR</sequence>
<feature type="active site" description="Charge relay system" evidence="7">
    <location>
        <position position="585"/>
    </location>
</feature>
<dbReference type="RefSeq" id="WP_123125901.1">
    <property type="nucleotide sequence ID" value="NZ_RJJD01000002.1"/>
</dbReference>
<evidence type="ECO:0000313" key="12">
    <source>
        <dbReference type="Proteomes" id="UP000272117"/>
    </source>
</evidence>
<evidence type="ECO:0000256" key="9">
    <source>
        <dbReference type="SAM" id="MobiDB-lite"/>
    </source>
</evidence>
<dbReference type="PANTHER" id="PTHR43806">
    <property type="entry name" value="PEPTIDASE S8"/>
    <property type="match status" value="1"/>
</dbReference>
<keyword evidence="5 7" id="KW-0378">Hydrolase</keyword>
<reference evidence="11 12" key="1">
    <citation type="submission" date="2018-11" db="EMBL/GenBank/DDBJ databases">
        <title>Rufibacter latericius sp. nov., isolated from water in Baiyang Lake.</title>
        <authorList>
            <person name="Yang Y."/>
        </authorList>
    </citation>
    <scope>NUCLEOTIDE SEQUENCE [LARGE SCALE GENOMIC DNA]</scope>
    <source>
        <strain evidence="11 12">R-22-1c-1</strain>
    </source>
</reference>
<dbReference type="Gene3D" id="2.40.10.10">
    <property type="entry name" value="Trypsin-like serine proteases"/>
    <property type="match status" value="2"/>
</dbReference>
<evidence type="ECO:0000256" key="7">
    <source>
        <dbReference type="PROSITE-ProRule" id="PRU01240"/>
    </source>
</evidence>
<comment type="similarity">
    <text evidence="1 8">Belongs to the peptidase S1B family.</text>
</comment>
<evidence type="ECO:0000313" key="11">
    <source>
        <dbReference type="EMBL" id="RNI30685.1"/>
    </source>
</evidence>
<organism evidence="11 12">
    <name type="scientific">Rufibacter latericius</name>
    <dbReference type="NCBI Taxonomy" id="2487040"/>
    <lineage>
        <taxon>Bacteria</taxon>
        <taxon>Pseudomonadati</taxon>
        <taxon>Bacteroidota</taxon>
        <taxon>Cytophagia</taxon>
        <taxon>Cytophagales</taxon>
        <taxon>Hymenobacteraceae</taxon>
        <taxon>Rufibacter</taxon>
    </lineage>
</organism>
<dbReference type="GO" id="GO:0004252">
    <property type="term" value="F:serine-type endopeptidase activity"/>
    <property type="evidence" value="ECO:0007669"/>
    <property type="project" value="UniProtKB-UniRule"/>
</dbReference>
<comment type="caution">
    <text evidence="11">The sequence shown here is derived from an EMBL/GenBank/DDBJ whole genome shotgun (WGS) entry which is preliminary data.</text>
</comment>
<dbReference type="Pfam" id="PF13365">
    <property type="entry name" value="Trypsin_2"/>
    <property type="match status" value="1"/>
</dbReference>
<keyword evidence="4" id="KW-0732">Signal</keyword>
<feature type="active site" description="Charge relay system" evidence="7">
    <location>
        <position position="543"/>
    </location>
</feature>
<dbReference type="InterPro" id="IPR036852">
    <property type="entry name" value="Peptidase_S8/S53_dom_sf"/>
</dbReference>
<name>A0A3M9MZW4_9BACT</name>
<comment type="similarity">
    <text evidence="2 7">Belongs to the peptidase S8 family.</text>
</comment>
<keyword evidence="3 7" id="KW-0645">Protease</keyword>
<keyword evidence="12" id="KW-1185">Reference proteome</keyword>
<dbReference type="EC" id="3.4.21.-" evidence="8"/>
<accession>A0A3M9MZW4</accession>
<dbReference type="InterPro" id="IPR009003">
    <property type="entry name" value="Peptidase_S1_PA"/>
</dbReference>
<dbReference type="Proteomes" id="UP000272117">
    <property type="component" value="Unassembled WGS sequence"/>
</dbReference>
<feature type="compositionally biased region" description="Low complexity" evidence="9">
    <location>
        <begin position="345"/>
        <end position="359"/>
    </location>
</feature>
<evidence type="ECO:0000256" key="4">
    <source>
        <dbReference type="ARBA" id="ARBA00022729"/>
    </source>
</evidence>
<dbReference type="SUPFAM" id="SSF52743">
    <property type="entry name" value="Subtilisin-like"/>
    <property type="match status" value="1"/>
</dbReference>
<keyword evidence="6 7" id="KW-0720">Serine protease</keyword>
<dbReference type="PANTHER" id="PTHR43806:SF11">
    <property type="entry name" value="CEREVISIN-RELATED"/>
    <property type="match status" value="1"/>
</dbReference>
<gene>
    <name evidence="11" type="ORF">EFB08_05410</name>
</gene>
<proteinExistence type="inferred from homology"/>
<feature type="active site" description="Charge relay system" evidence="7">
    <location>
        <position position="751"/>
    </location>
</feature>
<dbReference type="InterPro" id="IPR043504">
    <property type="entry name" value="Peptidase_S1_PA_chymotrypsin"/>
</dbReference>
<dbReference type="InterPro" id="IPR008256">
    <property type="entry name" value="Peptidase_S1B"/>
</dbReference>
<dbReference type="InterPro" id="IPR000209">
    <property type="entry name" value="Peptidase_S8/S53_dom"/>
</dbReference>